<keyword evidence="1" id="KW-0687">Ribonucleoprotein</keyword>
<gene>
    <name evidence="1" type="ORF">CLIB1444_02S08658</name>
</gene>
<evidence type="ECO:0000313" key="2">
    <source>
        <dbReference type="Proteomes" id="UP001152531"/>
    </source>
</evidence>
<evidence type="ECO:0000313" key="1">
    <source>
        <dbReference type="EMBL" id="CAH6719442.1"/>
    </source>
</evidence>
<dbReference type="EMBL" id="CALSDN010000002">
    <property type="protein sequence ID" value="CAH6719442.1"/>
    <property type="molecule type" value="Genomic_DNA"/>
</dbReference>
<keyword evidence="1" id="KW-0689">Ribosomal protein</keyword>
<proteinExistence type="predicted"/>
<keyword evidence="2" id="KW-1185">Reference proteome</keyword>
<dbReference type="Proteomes" id="UP001152531">
    <property type="component" value="Unassembled WGS sequence"/>
</dbReference>
<organism evidence="1 2">
    <name type="scientific">[Candida] jaroonii</name>
    <dbReference type="NCBI Taxonomy" id="467808"/>
    <lineage>
        <taxon>Eukaryota</taxon>
        <taxon>Fungi</taxon>
        <taxon>Dikarya</taxon>
        <taxon>Ascomycota</taxon>
        <taxon>Saccharomycotina</taxon>
        <taxon>Pichiomycetes</taxon>
        <taxon>Debaryomycetaceae</taxon>
        <taxon>Yamadazyma</taxon>
    </lineage>
</organism>
<sequence>MKWLRSFHTSITLGNKPPIIPDSLRSFVPPRTIPIKSGKDQVFMAEYERTRIIPALNTYYGGNAKHDHTVAKLNELLRRHQHLPTRPITTEEMKTNDFLSFKEYRDEYIGSEKVKIGHHKELLRVLNRLKIIDSQLIPSEVITTLNEFITSSDQTTKITKKLKTTDEDGVINIKSKRKTSVANVKLVNGEGKIMVNGINYTEYFTRDQDRESITFPLLVLELIGKLNIFVNVRGGGISSKADAVKLGIVKALGAFNPIYKNRLKQAGLKSVDPRIVERKKPGKVKARKSPTWVKR</sequence>
<reference evidence="1" key="1">
    <citation type="submission" date="2022-06" db="EMBL/GenBank/DDBJ databases">
        <authorList>
            <person name="Legras J.-L."/>
            <person name="Devillers H."/>
            <person name="Grondin C."/>
        </authorList>
    </citation>
    <scope>NUCLEOTIDE SEQUENCE</scope>
    <source>
        <strain evidence="1">CLIB 1444</strain>
    </source>
</reference>
<accession>A0ACA9Y3F3</accession>
<comment type="caution">
    <text evidence="1">The sequence shown here is derived from an EMBL/GenBank/DDBJ whole genome shotgun (WGS) entry which is preliminary data.</text>
</comment>
<name>A0ACA9Y3F3_9ASCO</name>
<protein>
    <submittedName>
        <fullName evidence="1">37S ribosomal protein S9, mitochondrial</fullName>
    </submittedName>
</protein>